<evidence type="ECO:0000313" key="2">
    <source>
        <dbReference type="Proteomes" id="UP000285478"/>
    </source>
</evidence>
<proteinExistence type="predicted"/>
<accession>A0A410H3I0</accession>
<dbReference type="AlphaFoldDB" id="A0A410H3I0"/>
<dbReference type="Pfam" id="PF03692">
    <property type="entry name" value="CxxCxxCC"/>
    <property type="match status" value="1"/>
</dbReference>
<sequence>MTDKTPEKPFWEIKTLAEMTPDEWEAVCDGCGLCCLTKLQDDETDEIVYTRVVCPYSDTQTAACSDYANRSVNVPTCVNLTVERVAEFDWLPDTCGYRVLLRGDPLPDWHPLVSGHKDSVQKAGVGLLAIPVVVDRPGLDYEEYLMEKP</sequence>
<dbReference type="KEGG" id="htr:EPV75_07260"/>
<dbReference type="PIRSF" id="PIRSF006173">
    <property type="entry name" value="UCP006173"/>
    <property type="match status" value="1"/>
</dbReference>
<dbReference type="NCBIfam" id="NF003507">
    <property type="entry name" value="PRK05170.2-5"/>
    <property type="match status" value="1"/>
</dbReference>
<organism evidence="1 2">
    <name type="scientific">Hydrogenovibrio thermophilus</name>
    <dbReference type="NCBI Taxonomy" id="265883"/>
    <lineage>
        <taxon>Bacteria</taxon>
        <taxon>Pseudomonadati</taxon>
        <taxon>Pseudomonadota</taxon>
        <taxon>Gammaproteobacteria</taxon>
        <taxon>Thiotrichales</taxon>
        <taxon>Piscirickettsiaceae</taxon>
        <taxon>Hydrogenovibrio</taxon>
    </lineage>
</organism>
<dbReference type="EMBL" id="CP035033">
    <property type="protein sequence ID" value="QAB15475.1"/>
    <property type="molecule type" value="Genomic_DNA"/>
</dbReference>
<keyword evidence="2" id="KW-1185">Reference proteome</keyword>
<protein>
    <submittedName>
        <fullName evidence="1">YcgN family cysteine cluster protein</fullName>
    </submittedName>
</protein>
<reference evidence="1 2" key="1">
    <citation type="journal article" date="2018" name="Environ. Microbiol.">
        <title>Genomes of ubiquitous marine and hypersaline Hydrogenovibrio, Thiomicrorhabdus and Thiomicrospira spp. encode a diversity of mechanisms to sustain chemolithoautotrophy in heterogeneous environments.</title>
        <authorList>
            <person name="Scott K.M."/>
            <person name="Williams J."/>
            <person name="Porter C.M.B."/>
            <person name="Russel S."/>
            <person name="Harmer T.L."/>
            <person name="Paul J.H."/>
            <person name="Antonen K.M."/>
            <person name="Bridges M.K."/>
            <person name="Camper G.J."/>
            <person name="Campla C.K."/>
            <person name="Casella L.G."/>
            <person name="Chase E."/>
            <person name="Conrad J.W."/>
            <person name="Cruz M.C."/>
            <person name="Dunlap D.S."/>
            <person name="Duran L."/>
            <person name="Fahsbender E.M."/>
            <person name="Goldsmith D.B."/>
            <person name="Keeley R.F."/>
            <person name="Kondoff M.R."/>
            <person name="Kussy B.I."/>
            <person name="Lane M.K."/>
            <person name="Lawler S."/>
            <person name="Leigh B.A."/>
            <person name="Lewis C."/>
            <person name="Lostal L.M."/>
            <person name="Marking D."/>
            <person name="Mancera P.A."/>
            <person name="McClenthan E.C."/>
            <person name="McIntyre E.A."/>
            <person name="Mine J.A."/>
            <person name="Modi S."/>
            <person name="Moore B.D."/>
            <person name="Morgan W.A."/>
            <person name="Nelson K.M."/>
            <person name="Nguyen K.N."/>
            <person name="Ogburn N."/>
            <person name="Parrino D.G."/>
            <person name="Pedapudi A.D."/>
            <person name="Pelham R.P."/>
            <person name="Preece A.M."/>
            <person name="Rampersad E.A."/>
            <person name="Richardson J.C."/>
            <person name="Rodgers C.M."/>
            <person name="Schaffer B.L."/>
            <person name="Sheridan N.E."/>
            <person name="Solone M.R."/>
            <person name="Staley Z.R."/>
            <person name="Tabuchi M."/>
            <person name="Waide R.J."/>
            <person name="Wanjugi P.W."/>
            <person name="Young S."/>
            <person name="Clum A."/>
            <person name="Daum C."/>
            <person name="Huntemann M."/>
            <person name="Ivanova N."/>
            <person name="Kyrpides N."/>
            <person name="Mikhailova N."/>
            <person name="Palaniappan K."/>
            <person name="Pillay M."/>
            <person name="Reddy T.B.K."/>
            <person name="Shapiro N."/>
            <person name="Stamatis D."/>
            <person name="Varghese N."/>
            <person name="Woyke T."/>
            <person name="Boden R."/>
            <person name="Freyermuth S.K."/>
            <person name="Kerfeld C.A."/>
        </authorList>
    </citation>
    <scope>NUCLEOTIDE SEQUENCE [LARGE SCALE GENOMIC DNA]</scope>
    <source>
        <strain evidence="1 2">JR-2</strain>
    </source>
</reference>
<dbReference type="RefSeq" id="WP_128384944.1">
    <property type="nucleotide sequence ID" value="NZ_CP035033.1"/>
</dbReference>
<gene>
    <name evidence="1" type="ORF">EPV75_07260</name>
</gene>
<name>A0A410H3I0_9GAMM</name>
<dbReference type="PANTHER" id="PTHR37421:SF1">
    <property type="entry name" value="UPF0260 PROTEIN YCGN"/>
    <property type="match status" value="1"/>
</dbReference>
<dbReference type="Proteomes" id="UP000285478">
    <property type="component" value="Chromosome"/>
</dbReference>
<evidence type="ECO:0000313" key="1">
    <source>
        <dbReference type="EMBL" id="QAB15475.1"/>
    </source>
</evidence>
<dbReference type="NCBIfam" id="NF003501">
    <property type="entry name" value="PRK05170.1-5"/>
    <property type="match status" value="1"/>
</dbReference>
<dbReference type="PANTHER" id="PTHR37421">
    <property type="entry name" value="UPF0260 PROTEIN YCGN"/>
    <property type="match status" value="1"/>
</dbReference>
<dbReference type="InterPro" id="IPR008228">
    <property type="entry name" value="UCP006173"/>
</dbReference>
<dbReference type="InterPro" id="IPR005358">
    <property type="entry name" value="Puta_zinc/iron-chelating_dom"/>
</dbReference>